<keyword evidence="9" id="KW-0677">Repeat</keyword>
<dbReference type="GO" id="GO:0005524">
    <property type="term" value="F:ATP binding"/>
    <property type="evidence" value="ECO:0007669"/>
    <property type="project" value="UniProtKB-UniRule"/>
</dbReference>
<evidence type="ECO:0000256" key="4">
    <source>
        <dbReference type="ARBA" id="ARBA00012513"/>
    </source>
</evidence>
<evidence type="ECO:0000256" key="11">
    <source>
        <dbReference type="ARBA" id="ARBA00022777"/>
    </source>
</evidence>
<evidence type="ECO:0000256" key="16">
    <source>
        <dbReference type="ARBA" id="ARBA00047899"/>
    </source>
</evidence>
<dbReference type="PROSITE" id="PS50011">
    <property type="entry name" value="PROTEIN_KINASE_DOM"/>
    <property type="match status" value="1"/>
</dbReference>
<dbReference type="STRING" id="75743.A0A401NLJ1"/>
<evidence type="ECO:0000259" key="22">
    <source>
        <dbReference type="PROSITE" id="PS50011"/>
    </source>
</evidence>
<keyword evidence="10 20" id="KW-0547">Nucleotide-binding</keyword>
<evidence type="ECO:0000256" key="9">
    <source>
        <dbReference type="ARBA" id="ARBA00022737"/>
    </source>
</evidence>
<sequence length="1440" mass="157860">LKSFRVNDYIAFTVKVPVLKMESQLLGSLDSRYRALSPCDSLGNGKRTRAALFGLEKKLNDSFDLSKTFPRITKPALRKVAPGTYWNLESFTGESLNSYSYSSVASRNLLLSDLSGSFSCPGSTSNVSSNFWNLLVGDGSSTLPAAVRNPNKAILTIDGLTTEILVANDMACKLLCYSSKELIGQKLSLLVSKSSHMLEEVLYEEHPEVDGQVVTISGKVIDVISNGGVEIPVSVWMKRMTGEDRQCCVVVMEPVERLTASVMFTGSGRIVSCDTSFAYLHGYTAADEVAGFSITDVIPSVKIPSPHMKIPKNLKIQRAAGRAKDGTTFPLSIKLSIKVLEDQSIEGHRQFQPPDLGYLAESEEDDASQAITGTEVVFSGVVWVFTTISGLITLLPDGAVHSLNNNFSLMLFGYENRELLGKNITFLIPGFYDYMDPIDDGFLPLPPLDDAADEVEVCRNGEASEGGCHRYSVLSDNMEDDQHGAGNINPLGSDIEAPNILPIVSATMKKDPSPLLAGDAAFIQQEKTRCGNGPNVPIFTGTSSRLLADSLLSTMSPPKVTSTPFSRPGSDNTNGLIAQAEQHYPLGQNNNSMPLLDSTGTQDLLMVPSTLSPRAKLTESCPSQFDEVDCEKSQEQLVPKDSKETLYCTGVSGYCPISVASAAVCDRVGTLPDSPMINPLLSTFITSTCLPGDETSSLNGNDNFMRQQCSNVCDSPGTPILDEVWPENRICTHSTHLEISEKKYNGDKVVSFKCLSSKCNAVDTDNEGNFWHSHTLTLLSGDYKEQMNASNRKQTGVSLEGLNAQVKLSARQCIQSGTEAENIAEPDVDQMLCGFKELELSSDSELVSIDQSGTSCATSELLRTPSPYMIDSDLESEPERSRTDSPAAGMDEPMSTGTSSCSDQSGKLTSQCVHALMAGDLPEESIYSQGDHYNSEMLSASDLPLWHSPCLEVSESKGVLEGHVTSTPIAQKHLKSQVSSRPNCEISEGNYTGNCYHRDGSRLCIVFQVKCLDLRDGGKLFCVWVVRDHIQSRREAALKTLLMSTLNSTSVSVDHSISLGEAIMATARSNGLKSSEDLEAVKACEGEYSEYYSTLSSLGKGAFGFVWTASQKLSKKEVVVKFIRKDKIVEDCWVDDGDLGRVSQEIAILARLNHPNIIKVLDVFENLDFFQLVMEKHGVGLDLFEFIDQQPDLDEPLASFIFRQIVAAVDYLHSKCILHRDIKDENVIIDEDFTIKLIDFGSAVNVEPGKVFHTFYGTIEYCSPEVLMGNPYSGPELEIWSLGVTLYTLVFAENPFSDVEETVAAKLKPPFQVSDEFMYLVSWMLQPDPHQRLSLEELMKNKWVTQPVNLALYTWEEVYSSKGRLSRSCSAVAGENSRVLIPSLKFAGSENEACADEDHLWGERGCYEPYESDEENTDHKTLPSSAELQSDLLEYLLSQD</sequence>
<evidence type="ECO:0000313" key="23">
    <source>
        <dbReference type="EMBL" id="GCB61734.1"/>
    </source>
</evidence>
<dbReference type="Pfam" id="PF00989">
    <property type="entry name" value="PAS"/>
    <property type="match status" value="1"/>
</dbReference>
<comment type="caution">
    <text evidence="23">The sequence shown here is derived from an EMBL/GenBank/DDBJ whole genome shotgun (WGS) entry which is preliminary data.</text>
</comment>
<comment type="subcellular location">
    <subcellularLocation>
        <location evidence="2">Cytoplasm</location>
    </subcellularLocation>
    <subcellularLocation>
        <location evidence="1">Nucleus</location>
    </subcellularLocation>
</comment>
<dbReference type="OMA" id="AFIDHHP"/>
<evidence type="ECO:0000256" key="7">
    <source>
        <dbReference type="ARBA" id="ARBA00022553"/>
    </source>
</evidence>
<evidence type="ECO:0000256" key="10">
    <source>
        <dbReference type="ARBA" id="ARBA00022741"/>
    </source>
</evidence>
<reference evidence="23 24" key="1">
    <citation type="journal article" date="2018" name="Nat. Ecol. Evol.">
        <title>Shark genomes provide insights into elasmobranch evolution and the origin of vertebrates.</title>
        <authorList>
            <person name="Hara Y"/>
            <person name="Yamaguchi K"/>
            <person name="Onimaru K"/>
            <person name="Kadota M"/>
            <person name="Koyanagi M"/>
            <person name="Keeley SD"/>
            <person name="Tatsumi K"/>
            <person name="Tanaka K"/>
            <person name="Motone F"/>
            <person name="Kageyama Y"/>
            <person name="Nozu R"/>
            <person name="Adachi N"/>
            <person name="Nishimura O"/>
            <person name="Nakagawa R"/>
            <person name="Tanegashima C"/>
            <person name="Kiyatake I"/>
            <person name="Matsumoto R"/>
            <person name="Murakumo K"/>
            <person name="Nishida K"/>
            <person name="Terakita A"/>
            <person name="Kuratani S"/>
            <person name="Sato K"/>
            <person name="Hyodo S Kuraku.S."/>
        </authorList>
    </citation>
    <scope>NUCLEOTIDE SEQUENCE [LARGE SCALE GENOMIC DNA]</scope>
</reference>
<comment type="function">
    <text evidence="18">Serine/threonine-protein kinase involved in energy homeostasis and protein translation. Phosphorylates EEF1A1, GYS1, PDX1 and RPS6. Probably plays a role under changing environmental conditions (oxygen, glucose, nutrition), rather than under standard conditions. Acts as a sensor involved in energy homeostasis: regulates glycogen synthase synthesis by mediating phosphorylation of GYS1, leading to GYS1 inactivation. May be involved in glucose-stimulated insulin production in pancreas and regulation of glucagon secretion by glucose in alpha cells; however such data require additional evidences. May play a role in regulation of protein translation by phosphorylating EEF1A1, leading to increase translation efficiency. May also participate in respiratory regulation.</text>
</comment>
<feature type="region of interest" description="Disordered" evidence="21">
    <location>
        <begin position="858"/>
        <end position="904"/>
    </location>
</feature>
<keyword evidence="5" id="KW-0963">Cytoplasm</keyword>
<dbReference type="SMART" id="SM00091">
    <property type="entry name" value="PAS"/>
    <property type="match status" value="2"/>
</dbReference>
<keyword evidence="12 20" id="KW-0067">ATP-binding</keyword>
<evidence type="ECO:0000256" key="14">
    <source>
        <dbReference type="ARBA" id="ARBA00023121"/>
    </source>
</evidence>
<evidence type="ECO:0000256" key="13">
    <source>
        <dbReference type="ARBA" id="ARBA00022990"/>
    </source>
</evidence>
<evidence type="ECO:0000256" key="12">
    <source>
        <dbReference type="ARBA" id="ARBA00022840"/>
    </source>
</evidence>
<keyword evidence="8" id="KW-0808">Transferase</keyword>
<proteinExistence type="inferred from homology"/>
<dbReference type="PROSITE" id="PS00107">
    <property type="entry name" value="PROTEIN_KINASE_ATP"/>
    <property type="match status" value="1"/>
</dbReference>
<dbReference type="EMBL" id="BFAA01002511">
    <property type="protein sequence ID" value="GCB61734.1"/>
    <property type="molecule type" value="Genomic_DNA"/>
</dbReference>
<accession>A0A401NLJ1</accession>
<evidence type="ECO:0000256" key="1">
    <source>
        <dbReference type="ARBA" id="ARBA00004123"/>
    </source>
</evidence>
<feature type="compositionally biased region" description="Polar residues" evidence="21">
    <location>
        <begin position="895"/>
        <end position="904"/>
    </location>
</feature>
<dbReference type="FunFam" id="3.30.450.20:FF:000059">
    <property type="entry name" value="PAS domain containing serine/threonine kinase"/>
    <property type="match status" value="1"/>
</dbReference>
<comment type="catalytic activity">
    <reaction evidence="17">
        <text>L-seryl-[protein] + ATP = O-phospho-L-seryl-[protein] + ADP + H(+)</text>
        <dbReference type="Rhea" id="RHEA:17989"/>
        <dbReference type="Rhea" id="RHEA-COMP:9863"/>
        <dbReference type="Rhea" id="RHEA-COMP:11604"/>
        <dbReference type="ChEBI" id="CHEBI:15378"/>
        <dbReference type="ChEBI" id="CHEBI:29999"/>
        <dbReference type="ChEBI" id="CHEBI:30616"/>
        <dbReference type="ChEBI" id="CHEBI:83421"/>
        <dbReference type="ChEBI" id="CHEBI:456216"/>
        <dbReference type="EC" id="2.7.11.1"/>
    </reaction>
</comment>
<dbReference type="GO" id="GO:0045719">
    <property type="term" value="P:negative regulation of glycogen biosynthetic process"/>
    <property type="evidence" value="ECO:0007669"/>
    <property type="project" value="TreeGrafter"/>
</dbReference>
<dbReference type="GO" id="GO:0004674">
    <property type="term" value="F:protein serine/threonine kinase activity"/>
    <property type="evidence" value="ECO:0007669"/>
    <property type="project" value="UniProtKB-KW"/>
</dbReference>
<organism evidence="23 24">
    <name type="scientific">Scyliorhinus torazame</name>
    <name type="common">Cloudy catshark</name>
    <name type="synonym">Catulus torazame</name>
    <dbReference type="NCBI Taxonomy" id="75743"/>
    <lineage>
        <taxon>Eukaryota</taxon>
        <taxon>Metazoa</taxon>
        <taxon>Chordata</taxon>
        <taxon>Craniata</taxon>
        <taxon>Vertebrata</taxon>
        <taxon>Chondrichthyes</taxon>
        <taxon>Elasmobranchii</taxon>
        <taxon>Galeomorphii</taxon>
        <taxon>Galeoidea</taxon>
        <taxon>Carcharhiniformes</taxon>
        <taxon>Scyliorhinidae</taxon>
        <taxon>Scyliorhinus</taxon>
    </lineage>
</organism>
<dbReference type="GO" id="GO:0035556">
    <property type="term" value="P:intracellular signal transduction"/>
    <property type="evidence" value="ECO:0007669"/>
    <property type="project" value="TreeGrafter"/>
</dbReference>
<evidence type="ECO:0000256" key="3">
    <source>
        <dbReference type="ARBA" id="ARBA00006692"/>
    </source>
</evidence>
<feature type="non-terminal residue" evidence="23">
    <location>
        <position position="1"/>
    </location>
</feature>
<dbReference type="Gene3D" id="3.30.450.20">
    <property type="entry name" value="PAS domain"/>
    <property type="match status" value="1"/>
</dbReference>
<keyword evidence="15" id="KW-0539">Nucleus</keyword>
<dbReference type="SUPFAM" id="SSF55785">
    <property type="entry name" value="PYP-like sensor domain (PAS domain)"/>
    <property type="match status" value="1"/>
</dbReference>
<dbReference type="FunFam" id="3.30.200.20:FF:000346">
    <property type="entry name" value="PAS domain-containing serine/threonine-protein kinase"/>
    <property type="match status" value="1"/>
</dbReference>
<dbReference type="Pfam" id="PF00069">
    <property type="entry name" value="Pkinase"/>
    <property type="match status" value="1"/>
</dbReference>
<feature type="binding site" evidence="20">
    <location>
        <position position="1125"/>
    </location>
    <ligand>
        <name>ATP</name>
        <dbReference type="ChEBI" id="CHEBI:30616"/>
    </ligand>
</feature>
<keyword evidence="6" id="KW-0723">Serine/threonine-protein kinase</keyword>
<evidence type="ECO:0000256" key="8">
    <source>
        <dbReference type="ARBA" id="ARBA00022679"/>
    </source>
</evidence>
<dbReference type="GO" id="GO:0006355">
    <property type="term" value="P:regulation of DNA-templated transcription"/>
    <property type="evidence" value="ECO:0007669"/>
    <property type="project" value="InterPro"/>
</dbReference>
<dbReference type="Gene3D" id="1.10.510.10">
    <property type="entry name" value="Transferase(Phosphotransferase) domain 1"/>
    <property type="match status" value="1"/>
</dbReference>
<dbReference type="EC" id="2.7.11.1" evidence="4"/>
<dbReference type="GO" id="GO:0005634">
    <property type="term" value="C:nucleus"/>
    <property type="evidence" value="ECO:0007669"/>
    <property type="project" value="UniProtKB-SubCell"/>
</dbReference>
<keyword evidence="13" id="KW-0007">Acetylation</keyword>
<dbReference type="SUPFAM" id="SSF56112">
    <property type="entry name" value="Protein kinase-like (PK-like)"/>
    <property type="match status" value="1"/>
</dbReference>
<dbReference type="Pfam" id="PF13426">
    <property type="entry name" value="PAS_9"/>
    <property type="match status" value="2"/>
</dbReference>
<dbReference type="InterPro" id="IPR000719">
    <property type="entry name" value="Prot_kinase_dom"/>
</dbReference>
<evidence type="ECO:0000256" key="18">
    <source>
        <dbReference type="ARBA" id="ARBA00053825"/>
    </source>
</evidence>
<evidence type="ECO:0000256" key="5">
    <source>
        <dbReference type="ARBA" id="ARBA00022490"/>
    </source>
</evidence>
<evidence type="ECO:0000256" key="15">
    <source>
        <dbReference type="ARBA" id="ARBA00023242"/>
    </source>
</evidence>
<feature type="region of interest" description="Disordered" evidence="21">
    <location>
        <begin position="1405"/>
        <end position="1424"/>
    </location>
</feature>
<dbReference type="InterPro" id="IPR000014">
    <property type="entry name" value="PAS"/>
</dbReference>
<dbReference type="GO" id="GO:0005829">
    <property type="term" value="C:cytosol"/>
    <property type="evidence" value="ECO:0007669"/>
    <property type="project" value="TreeGrafter"/>
</dbReference>
<dbReference type="OrthoDB" id="10252171at2759"/>
<keyword evidence="14" id="KW-0446">Lipid-binding</keyword>
<comment type="similarity">
    <text evidence="3">Belongs to the protein kinase superfamily. CAMK Ser/Thr protein kinase family.</text>
</comment>
<feature type="domain" description="Protein kinase" evidence="22">
    <location>
        <begin position="1092"/>
        <end position="1344"/>
    </location>
</feature>
<name>A0A401NLJ1_SCYTO</name>
<gene>
    <name evidence="23" type="ORF">scyTo_0007098</name>
</gene>
<evidence type="ECO:0000256" key="20">
    <source>
        <dbReference type="PROSITE-ProRule" id="PRU10141"/>
    </source>
</evidence>
<dbReference type="InterPro" id="IPR008271">
    <property type="entry name" value="Ser/Thr_kinase_AS"/>
</dbReference>
<evidence type="ECO:0000256" key="21">
    <source>
        <dbReference type="SAM" id="MobiDB-lite"/>
    </source>
</evidence>
<evidence type="ECO:0000256" key="2">
    <source>
        <dbReference type="ARBA" id="ARBA00004496"/>
    </source>
</evidence>
<keyword evidence="11" id="KW-0418">Kinase</keyword>
<dbReference type="Gene3D" id="3.30.200.20">
    <property type="entry name" value="Phosphorylase Kinase, domain 1"/>
    <property type="match status" value="1"/>
</dbReference>
<keyword evidence="7" id="KW-0597">Phosphoprotein</keyword>
<dbReference type="InterPro" id="IPR013767">
    <property type="entry name" value="PAS_fold"/>
</dbReference>
<dbReference type="PANTHER" id="PTHR24346:SF51">
    <property type="entry name" value="PAS DOMAIN-CONTAINING SERINE_THREONINE-PROTEIN KINASE"/>
    <property type="match status" value="1"/>
</dbReference>
<dbReference type="InterPro" id="IPR035965">
    <property type="entry name" value="PAS-like_dom_sf"/>
</dbReference>
<dbReference type="PANTHER" id="PTHR24346">
    <property type="entry name" value="MAP/MICROTUBULE AFFINITY-REGULATING KINASE"/>
    <property type="match status" value="1"/>
</dbReference>
<comment type="catalytic activity">
    <reaction evidence="16">
        <text>L-threonyl-[protein] + ATP = O-phospho-L-threonyl-[protein] + ADP + H(+)</text>
        <dbReference type="Rhea" id="RHEA:46608"/>
        <dbReference type="Rhea" id="RHEA-COMP:11060"/>
        <dbReference type="Rhea" id="RHEA-COMP:11605"/>
        <dbReference type="ChEBI" id="CHEBI:15378"/>
        <dbReference type="ChEBI" id="CHEBI:30013"/>
        <dbReference type="ChEBI" id="CHEBI:30616"/>
        <dbReference type="ChEBI" id="CHEBI:61977"/>
        <dbReference type="ChEBI" id="CHEBI:456216"/>
        <dbReference type="EC" id="2.7.11.1"/>
    </reaction>
</comment>
<dbReference type="SMART" id="SM00220">
    <property type="entry name" value="S_TKc"/>
    <property type="match status" value="1"/>
</dbReference>
<dbReference type="PROSITE" id="PS00108">
    <property type="entry name" value="PROTEIN_KINASE_ST"/>
    <property type="match status" value="1"/>
</dbReference>
<dbReference type="CDD" id="cd00130">
    <property type="entry name" value="PAS"/>
    <property type="match status" value="1"/>
</dbReference>
<evidence type="ECO:0000256" key="19">
    <source>
        <dbReference type="ARBA" id="ARBA00071822"/>
    </source>
</evidence>
<evidence type="ECO:0000256" key="17">
    <source>
        <dbReference type="ARBA" id="ARBA00048679"/>
    </source>
</evidence>
<keyword evidence="24" id="KW-1185">Reference proteome</keyword>
<dbReference type="GO" id="GO:0008289">
    <property type="term" value="F:lipid binding"/>
    <property type="evidence" value="ECO:0007669"/>
    <property type="project" value="UniProtKB-KW"/>
</dbReference>
<dbReference type="InterPro" id="IPR017441">
    <property type="entry name" value="Protein_kinase_ATP_BS"/>
</dbReference>
<dbReference type="FunFam" id="1.10.510.10:FF:000351">
    <property type="entry name" value="PAS domain-containing serine/threonine-protein kinase"/>
    <property type="match status" value="1"/>
</dbReference>
<evidence type="ECO:0000313" key="24">
    <source>
        <dbReference type="Proteomes" id="UP000288216"/>
    </source>
</evidence>
<dbReference type="Proteomes" id="UP000288216">
    <property type="component" value="Unassembled WGS sequence"/>
</dbReference>
<protein>
    <recommendedName>
        <fullName evidence="19">PAS domain-containing serine/threonine-protein kinase</fullName>
        <ecNumber evidence="4">2.7.11.1</ecNumber>
    </recommendedName>
</protein>
<evidence type="ECO:0000256" key="6">
    <source>
        <dbReference type="ARBA" id="ARBA00022527"/>
    </source>
</evidence>
<dbReference type="InterPro" id="IPR011009">
    <property type="entry name" value="Kinase-like_dom_sf"/>
</dbReference>